<keyword evidence="2" id="KW-1185">Reference proteome</keyword>
<accession>A0A1H7U7T2</accession>
<dbReference type="STRING" id="235985.SAMN05414137_115117"/>
<dbReference type="EMBL" id="FOAZ01000015">
    <property type="protein sequence ID" value="SEL92816.1"/>
    <property type="molecule type" value="Genomic_DNA"/>
</dbReference>
<protein>
    <recommendedName>
        <fullName evidence="3">Dihydroorotate dehydrogenase</fullName>
    </recommendedName>
</protein>
<dbReference type="eggNOG" id="ENOG5033AMN">
    <property type="taxonomic scope" value="Bacteria"/>
</dbReference>
<gene>
    <name evidence="1" type="ORF">SAMN05414137_115117</name>
</gene>
<sequence length="82" mass="9809">MTPPLSKPPHKIVRQPEYEFRSLLLPRTVSRNEARALLTEQAEYGHWELDRLRLYPDGRRKITLKRRIIRQVRSPLSSFLDD</sequence>
<proteinExistence type="predicted"/>
<dbReference type="InterPro" id="IPR043758">
    <property type="entry name" value="DUF5703"/>
</dbReference>
<organism evidence="1 2">
    <name type="scientific">Streptacidiphilus jiangxiensis</name>
    <dbReference type="NCBI Taxonomy" id="235985"/>
    <lineage>
        <taxon>Bacteria</taxon>
        <taxon>Bacillati</taxon>
        <taxon>Actinomycetota</taxon>
        <taxon>Actinomycetes</taxon>
        <taxon>Kitasatosporales</taxon>
        <taxon>Streptomycetaceae</taxon>
        <taxon>Streptacidiphilus</taxon>
    </lineage>
</organism>
<dbReference type="Proteomes" id="UP000183015">
    <property type="component" value="Unassembled WGS sequence"/>
</dbReference>
<reference evidence="2" key="1">
    <citation type="submission" date="2016-10" db="EMBL/GenBank/DDBJ databases">
        <authorList>
            <person name="Varghese N."/>
        </authorList>
    </citation>
    <scope>NUCLEOTIDE SEQUENCE [LARGE SCALE GENOMIC DNA]</scope>
    <source>
        <strain evidence="2">DSM 45096 / BCRC 16803 / CGMCC 4.1857 / CIP 109030 / JCM 12277 / KCTC 19219 / NBRC 100920 / 33214</strain>
    </source>
</reference>
<dbReference type="Pfam" id="PF18963">
    <property type="entry name" value="DUF5703"/>
    <property type="match status" value="1"/>
</dbReference>
<evidence type="ECO:0000313" key="1">
    <source>
        <dbReference type="EMBL" id="SEL92816.1"/>
    </source>
</evidence>
<name>A0A1H7U7T2_STRJI</name>
<dbReference type="AlphaFoldDB" id="A0A1H7U7T2"/>
<evidence type="ECO:0008006" key="3">
    <source>
        <dbReference type="Google" id="ProtNLM"/>
    </source>
</evidence>
<evidence type="ECO:0000313" key="2">
    <source>
        <dbReference type="Proteomes" id="UP000183015"/>
    </source>
</evidence>